<protein>
    <submittedName>
        <fullName evidence="2">DUF2790 domain-containing protein</fullName>
    </submittedName>
</protein>
<organism evidence="2 3">
    <name type="scientific">Pseudomonas coleopterorum</name>
    <dbReference type="NCBI Taxonomy" id="1605838"/>
    <lineage>
        <taxon>Bacteria</taxon>
        <taxon>Pseudomonadati</taxon>
        <taxon>Pseudomonadota</taxon>
        <taxon>Gammaproteobacteria</taxon>
        <taxon>Pseudomonadales</taxon>
        <taxon>Pseudomonadaceae</taxon>
        <taxon>Pseudomonas</taxon>
    </lineage>
</organism>
<dbReference type="EMBL" id="CP134081">
    <property type="protein sequence ID" value="WNC09686.1"/>
    <property type="molecule type" value="Genomic_DNA"/>
</dbReference>
<evidence type="ECO:0000313" key="2">
    <source>
        <dbReference type="EMBL" id="WNC09686.1"/>
    </source>
</evidence>
<name>A0AAJ6MT34_9PSED</name>
<keyword evidence="1" id="KW-0732">Signal</keyword>
<gene>
    <name evidence="2" type="ORF">RI108_20935</name>
</gene>
<dbReference type="Proteomes" id="UP001258207">
    <property type="component" value="Chromosome"/>
</dbReference>
<accession>A0AAJ6MT34</accession>
<feature type="chain" id="PRO_5042603288" evidence="1">
    <location>
        <begin position="22"/>
        <end position="108"/>
    </location>
</feature>
<evidence type="ECO:0000313" key="3">
    <source>
        <dbReference type="Proteomes" id="UP001258207"/>
    </source>
</evidence>
<sequence>MRLMSALIATCISLASLPSYALSGDSLAQESIEKHQIAIQAYADKKDKPMPEIIEYKYGMKLDVAKVVRQTPDTKSCQVIPRLMTYENSAGELMTVQYMALSECRNKH</sequence>
<feature type="signal peptide" evidence="1">
    <location>
        <begin position="1"/>
        <end position="21"/>
    </location>
</feature>
<evidence type="ECO:0000256" key="1">
    <source>
        <dbReference type="SAM" id="SignalP"/>
    </source>
</evidence>
<dbReference type="AlphaFoldDB" id="A0AAJ6MT34"/>
<dbReference type="RefSeq" id="WP_090355432.1">
    <property type="nucleotide sequence ID" value="NZ_CP134081.1"/>
</dbReference>
<dbReference type="Pfam" id="PF10976">
    <property type="entry name" value="DUF2790"/>
    <property type="match status" value="1"/>
</dbReference>
<reference evidence="2" key="1">
    <citation type="submission" date="2023-09" db="EMBL/GenBank/DDBJ databases">
        <title>First report of Pseudomonas coleopterorum DJ13 causing leaf spot on Rhododendron pulchrum Sweet in China.</title>
        <authorList>
            <person name="Zhang Y."/>
        </authorList>
    </citation>
    <scope>NUCLEOTIDE SEQUENCE</scope>
    <source>
        <strain evidence="2">DJ13</strain>
    </source>
</reference>
<dbReference type="Gene3D" id="2.30.140.50">
    <property type="entry name" value="Protein of unknown function DUF2790"/>
    <property type="match status" value="1"/>
</dbReference>
<dbReference type="InterPro" id="IPR021245">
    <property type="entry name" value="DUF2790"/>
</dbReference>
<proteinExistence type="predicted"/>